<feature type="compositionally biased region" description="Basic and acidic residues" evidence="2">
    <location>
        <begin position="440"/>
        <end position="451"/>
    </location>
</feature>
<evidence type="ECO:0000256" key="1">
    <source>
        <dbReference type="ARBA" id="ARBA00022468"/>
    </source>
</evidence>
<dbReference type="PANTHER" id="PTHR22957:SF337">
    <property type="entry name" value="TBC1 DOMAIN FAMILY MEMBER 5"/>
    <property type="match status" value="1"/>
</dbReference>
<dbReference type="InterPro" id="IPR000195">
    <property type="entry name" value="Rab-GAP-TBC_dom"/>
</dbReference>
<feature type="domain" description="Rab-GAP TBC" evidence="3">
    <location>
        <begin position="77"/>
        <end position="353"/>
    </location>
</feature>
<gene>
    <name evidence="4" type="primary">106087320</name>
</gene>
<keyword evidence="5" id="KW-1185">Reference proteome</keyword>
<feature type="region of interest" description="Disordered" evidence="2">
    <location>
        <begin position="430"/>
        <end position="452"/>
    </location>
</feature>
<evidence type="ECO:0000313" key="5">
    <source>
        <dbReference type="Proteomes" id="UP000095300"/>
    </source>
</evidence>
<keyword evidence="1" id="KW-0343">GTPase activation</keyword>
<dbReference type="Pfam" id="PF00566">
    <property type="entry name" value="RabGAP-TBC"/>
    <property type="match status" value="1"/>
</dbReference>
<dbReference type="GO" id="GO:0005096">
    <property type="term" value="F:GTPase activator activity"/>
    <property type="evidence" value="ECO:0007669"/>
    <property type="project" value="UniProtKB-KW"/>
</dbReference>
<dbReference type="AlphaFoldDB" id="A0A1I8PII0"/>
<organism evidence="4 5">
    <name type="scientific">Stomoxys calcitrans</name>
    <name type="common">Stable fly</name>
    <name type="synonym">Conops calcitrans</name>
    <dbReference type="NCBI Taxonomy" id="35570"/>
    <lineage>
        <taxon>Eukaryota</taxon>
        <taxon>Metazoa</taxon>
        <taxon>Ecdysozoa</taxon>
        <taxon>Arthropoda</taxon>
        <taxon>Hexapoda</taxon>
        <taxon>Insecta</taxon>
        <taxon>Pterygota</taxon>
        <taxon>Neoptera</taxon>
        <taxon>Endopterygota</taxon>
        <taxon>Diptera</taxon>
        <taxon>Brachycera</taxon>
        <taxon>Muscomorpha</taxon>
        <taxon>Muscoidea</taxon>
        <taxon>Muscidae</taxon>
        <taxon>Stomoxys</taxon>
    </lineage>
</organism>
<evidence type="ECO:0000313" key="4">
    <source>
        <dbReference type="EnsemblMetazoa" id="SCAU008406-PF"/>
    </source>
</evidence>
<protein>
    <recommendedName>
        <fullName evidence="3">Rab-GAP TBC domain-containing protein</fullName>
    </recommendedName>
</protein>
<dbReference type="EnsemblMetazoa" id="SCAU008406-RF">
    <property type="protein sequence ID" value="SCAU008406-PF"/>
    <property type="gene ID" value="SCAU008406"/>
</dbReference>
<dbReference type="OrthoDB" id="27140at2759"/>
<proteinExistence type="predicted"/>
<dbReference type="GO" id="GO:0005737">
    <property type="term" value="C:cytoplasm"/>
    <property type="evidence" value="ECO:0007669"/>
    <property type="project" value="UniProtKB-ARBA"/>
</dbReference>
<dbReference type="STRING" id="35570.A0A1I8PII0"/>
<dbReference type="PANTHER" id="PTHR22957">
    <property type="entry name" value="TBC1 DOMAIN FAMILY MEMBER GTPASE-ACTIVATING PROTEIN"/>
    <property type="match status" value="1"/>
</dbReference>
<dbReference type="Gene3D" id="1.10.472.80">
    <property type="entry name" value="Ypt/Rab-GAP domain of gyp1p, domain 3"/>
    <property type="match status" value="1"/>
</dbReference>
<dbReference type="Gene3D" id="1.10.8.270">
    <property type="entry name" value="putative rabgap domain of human tbc1 domain family member 14 like domains"/>
    <property type="match status" value="1"/>
</dbReference>
<dbReference type="SMART" id="SM00164">
    <property type="entry name" value="TBC"/>
    <property type="match status" value="1"/>
</dbReference>
<accession>A0A1I8PII0</accession>
<dbReference type="FunFam" id="1.10.472.80:FF:000038">
    <property type="entry name" value="TBC1 domain family member 5"/>
    <property type="match status" value="1"/>
</dbReference>
<dbReference type="PROSITE" id="PS50086">
    <property type="entry name" value="TBC_RABGAP"/>
    <property type="match status" value="1"/>
</dbReference>
<dbReference type="FunFam" id="1.10.8.270:FF:000011">
    <property type="entry name" value="TBC1 domain family member 5"/>
    <property type="match status" value="1"/>
</dbReference>
<dbReference type="SUPFAM" id="SSF47923">
    <property type="entry name" value="Ypt/Rab-GAP domain of gyp1p"/>
    <property type="match status" value="2"/>
</dbReference>
<evidence type="ECO:0000256" key="2">
    <source>
        <dbReference type="SAM" id="MobiDB-lite"/>
    </source>
</evidence>
<dbReference type="InterPro" id="IPR035969">
    <property type="entry name" value="Rab-GAP_TBC_sf"/>
</dbReference>
<sequence>MDGGWSPSFLTMARAGLDTTNLESPGQLLTKPAEEEEGPPVKTLNSMERYRNEWLNLLTSLQKNSDDIREFSFDGGLQTSKFRSVYWSLLLRVLSEDSSTWREQKKQQRQSYDILRKEFVKNPHENFKNHIQDDDPLSQSSKSVWNQYFSDQELFGVIRQDVIRTFPGVDFFRKPAIQNIMSNILFYYARDHPYMCYRQGMHEILAPVLFVLYGDHQSLLHYIEIANNLDIDKTLLDVINPSFLEADAYFLFSRIMSCIESYYRVCDDSKNSNCESPNKENGIAYTSEAEVVGQLNFIRDKILAKEDLHLHNYLKKLDIPLHLFGIRWLRLLFGREFALLDLLILWDAIFADSDRFDLPNYILVAMLIRIRHKLLLSDYTTCLTYLMRYPQNVDVNLILRHALHMKMPKKYDRPTNAFIYFTMPSAPRTQYMSSSPKSNAKRDIPSQEDPGRATCCRSLEANGIRAMEKEITLMQTRNAVDDALLAKFRSASEENGWAMDGYKSNVHKTEKYIENLQLLRLELKNAQTVVTVARSKLEVYLHTLRQHVSQPTPPVCEALDGIEELCKFLDVTFIFPSLLVSGPIDQALEANEQQNFQGKTELSNKHSRHFMPQSPDLLSTSSEIPRTTTYERPDNGFMNESSHILGNIKEIELIPIISGENLVDQLDGVPGDVISNKTSVEKGRLPIANPLCLESYSKHL</sequence>
<feature type="region of interest" description="Disordered" evidence="2">
    <location>
        <begin position="21"/>
        <end position="40"/>
    </location>
</feature>
<evidence type="ECO:0000259" key="3">
    <source>
        <dbReference type="PROSITE" id="PS50086"/>
    </source>
</evidence>
<dbReference type="Proteomes" id="UP000095300">
    <property type="component" value="Unassembled WGS sequence"/>
</dbReference>
<reference evidence="4" key="1">
    <citation type="submission" date="2020-05" db="UniProtKB">
        <authorList>
            <consortium name="EnsemblMetazoa"/>
        </authorList>
    </citation>
    <scope>IDENTIFICATION</scope>
    <source>
        <strain evidence="4">USDA</strain>
    </source>
</reference>
<dbReference type="VEuPathDB" id="VectorBase:SCAU008406"/>
<name>A0A1I8PII0_STOCA</name>